<dbReference type="Pfam" id="PF00753">
    <property type="entry name" value="Lactamase_B"/>
    <property type="match status" value="1"/>
</dbReference>
<keyword evidence="8" id="KW-0862">Zinc</keyword>
<dbReference type="PANTHER" id="PTHR43705:SF1">
    <property type="entry name" value="HYDROXYACYLGLUTATHIONE HYDROLASE GLOB"/>
    <property type="match status" value="1"/>
</dbReference>
<evidence type="ECO:0000256" key="6">
    <source>
        <dbReference type="ARBA" id="ARBA00022723"/>
    </source>
</evidence>
<dbReference type="EMBL" id="JALJOS010000004">
    <property type="protein sequence ID" value="KAK9840089.1"/>
    <property type="molecule type" value="Genomic_DNA"/>
</dbReference>
<sequence length="343" mass="37534">MELQVASAFGRTVQSLPWGLSRINARIDSRFGCSLATSSRAKHIKTTCGSSPAKHRRFSNFSQTRHRPLQSRCLATQAAAASLAFENSKVEVQRVPCLTDNYSWLLIEKASGKTAIVDPAEAQPVIAALHARDAKLDFILNTHHHWDHVGGNEELKAKYGAQIVGPKADEKRIPGIDVALSEGRTWKLGDLGMHVFDTPGHTRGHITLWFPDADVMFPGDTLFALGCGRLFEGTAPQMWQSLKKLLHIPAATHVCCGHEYTQSNAKFAAHFDPTNEALQARKSSIDSLRSQGLPTVPSTFGEELETNPFLRPHDAALRKAHGIAPDSSDEAAFAAIRKAKDSF</sequence>
<dbReference type="InterPro" id="IPR050110">
    <property type="entry name" value="Glyoxalase_II_hydrolase"/>
</dbReference>
<dbReference type="SMART" id="SM00849">
    <property type="entry name" value="Lactamase_B"/>
    <property type="match status" value="1"/>
</dbReference>
<dbReference type="CDD" id="cd07723">
    <property type="entry name" value="hydroxyacylglutathione_hydrolase_MBL-fold"/>
    <property type="match status" value="1"/>
</dbReference>
<keyword evidence="12" id="KW-1185">Reference proteome</keyword>
<protein>
    <recommendedName>
        <fullName evidence="5">hydroxyacylglutathione hydrolase</fullName>
        <ecNumber evidence="5">3.1.2.6</ecNumber>
    </recommendedName>
    <alternativeName>
        <fullName evidence="9">Glyoxalase II</fullName>
    </alternativeName>
</protein>
<organism evidence="11 12">
    <name type="scientific">Apatococcus lobatus</name>
    <dbReference type="NCBI Taxonomy" id="904363"/>
    <lineage>
        <taxon>Eukaryota</taxon>
        <taxon>Viridiplantae</taxon>
        <taxon>Chlorophyta</taxon>
        <taxon>core chlorophytes</taxon>
        <taxon>Trebouxiophyceae</taxon>
        <taxon>Chlorellales</taxon>
        <taxon>Chlorellaceae</taxon>
        <taxon>Apatococcus</taxon>
    </lineage>
</organism>
<dbReference type="GO" id="GO:0004416">
    <property type="term" value="F:hydroxyacylglutathione hydrolase activity"/>
    <property type="evidence" value="ECO:0007669"/>
    <property type="project" value="UniProtKB-EC"/>
</dbReference>
<dbReference type="HAMAP" id="MF_01374">
    <property type="entry name" value="Glyoxalase_2"/>
    <property type="match status" value="1"/>
</dbReference>
<dbReference type="Pfam" id="PF16123">
    <property type="entry name" value="HAGH_C"/>
    <property type="match status" value="1"/>
</dbReference>
<evidence type="ECO:0000313" key="12">
    <source>
        <dbReference type="Proteomes" id="UP001438707"/>
    </source>
</evidence>
<evidence type="ECO:0000256" key="2">
    <source>
        <dbReference type="ARBA" id="ARBA00001947"/>
    </source>
</evidence>
<evidence type="ECO:0000256" key="7">
    <source>
        <dbReference type="ARBA" id="ARBA00022801"/>
    </source>
</evidence>
<dbReference type="PANTHER" id="PTHR43705">
    <property type="entry name" value="HYDROXYACYLGLUTATHIONE HYDROLASE"/>
    <property type="match status" value="1"/>
</dbReference>
<dbReference type="InterPro" id="IPR036866">
    <property type="entry name" value="RibonucZ/Hydroxyglut_hydro"/>
</dbReference>
<dbReference type="Gene3D" id="3.60.15.10">
    <property type="entry name" value="Ribonuclease Z/Hydroxyacylglutathione hydrolase-like"/>
    <property type="match status" value="1"/>
</dbReference>
<evidence type="ECO:0000256" key="3">
    <source>
        <dbReference type="ARBA" id="ARBA00004963"/>
    </source>
</evidence>
<dbReference type="AlphaFoldDB" id="A0AAW1S1L1"/>
<evidence type="ECO:0000313" key="11">
    <source>
        <dbReference type="EMBL" id="KAK9840089.1"/>
    </source>
</evidence>
<comment type="caution">
    <text evidence="11">The sequence shown here is derived from an EMBL/GenBank/DDBJ whole genome shotgun (WGS) entry which is preliminary data.</text>
</comment>
<comment type="pathway">
    <text evidence="3">Secondary metabolite metabolism; methylglyoxal degradation; (R)-lactate from methylglyoxal: step 2/2.</text>
</comment>
<evidence type="ECO:0000259" key="10">
    <source>
        <dbReference type="SMART" id="SM00849"/>
    </source>
</evidence>
<evidence type="ECO:0000256" key="1">
    <source>
        <dbReference type="ARBA" id="ARBA00001623"/>
    </source>
</evidence>
<comment type="similarity">
    <text evidence="4">Belongs to the metallo-beta-lactamase superfamily. Glyoxalase II family.</text>
</comment>
<dbReference type="NCBIfam" id="TIGR03413">
    <property type="entry name" value="GSH_gloB"/>
    <property type="match status" value="1"/>
</dbReference>
<keyword evidence="7" id="KW-0378">Hydrolase</keyword>
<feature type="domain" description="Metallo-beta-lactamase" evidence="10">
    <location>
        <begin position="100"/>
        <end position="258"/>
    </location>
</feature>
<comment type="catalytic activity">
    <reaction evidence="1">
        <text>an S-(2-hydroxyacyl)glutathione + H2O = a 2-hydroxy carboxylate + glutathione + H(+)</text>
        <dbReference type="Rhea" id="RHEA:21864"/>
        <dbReference type="ChEBI" id="CHEBI:15377"/>
        <dbReference type="ChEBI" id="CHEBI:15378"/>
        <dbReference type="ChEBI" id="CHEBI:57925"/>
        <dbReference type="ChEBI" id="CHEBI:58896"/>
        <dbReference type="ChEBI" id="CHEBI:71261"/>
        <dbReference type="EC" id="3.1.2.6"/>
    </reaction>
</comment>
<evidence type="ECO:0000256" key="8">
    <source>
        <dbReference type="ARBA" id="ARBA00022833"/>
    </source>
</evidence>
<evidence type="ECO:0000256" key="4">
    <source>
        <dbReference type="ARBA" id="ARBA00006759"/>
    </source>
</evidence>
<dbReference type="SUPFAM" id="SSF56281">
    <property type="entry name" value="Metallo-hydrolase/oxidoreductase"/>
    <property type="match status" value="1"/>
</dbReference>
<dbReference type="Proteomes" id="UP001438707">
    <property type="component" value="Unassembled WGS sequence"/>
</dbReference>
<evidence type="ECO:0000256" key="5">
    <source>
        <dbReference type="ARBA" id="ARBA00011917"/>
    </source>
</evidence>
<dbReference type="InterPro" id="IPR001279">
    <property type="entry name" value="Metallo-B-lactamas"/>
</dbReference>
<reference evidence="11 12" key="1">
    <citation type="journal article" date="2024" name="Nat. Commun.">
        <title>Phylogenomics reveals the evolutionary origins of lichenization in chlorophyte algae.</title>
        <authorList>
            <person name="Puginier C."/>
            <person name="Libourel C."/>
            <person name="Otte J."/>
            <person name="Skaloud P."/>
            <person name="Haon M."/>
            <person name="Grisel S."/>
            <person name="Petersen M."/>
            <person name="Berrin J.G."/>
            <person name="Delaux P.M."/>
            <person name="Dal Grande F."/>
            <person name="Keller J."/>
        </authorList>
    </citation>
    <scope>NUCLEOTIDE SEQUENCE [LARGE SCALE GENOMIC DNA]</scope>
    <source>
        <strain evidence="11 12">SAG 2145</strain>
    </source>
</reference>
<dbReference type="GO" id="GO:0019243">
    <property type="term" value="P:methylglyoxal catabolic process to D-lactate via S-lactoyl-glutathione"/>
    <property type="evidence" value="ECO:0007669"/>
    <property type="project" value="InterPro"/>
</dbReference>
<proteinExistence type="inferred from homology"/>
<dbReference type="GO" id="GO:0046872">
    <property type="term" value="F:metal ion binding"/>
    <property type="evidence" value="ECO:0007669"/>
    <property type="project" value="UniProtKB-KW"/>
</dbReference>
<dbReference type="InterPro" id="IPR032282">
    <property type="entry name" value="HAGH_C"/>
</dbReference>
<keyword evidence="6" id="KW-0479">Metal-binding</keyword>
<dbReference type="InterPro" id="IPR017782">
    <property type="entry name" value="Hydroxyacylglutathione_Hdrlase"/>
</dbReference>
<comment type="cofactor">
    <cofactor evidence="2">
        <name>Zn(2+)</name>
        <dbReference type="ChEBI" id="CHEBI:29105"/>
    </cofactor>
</comment>
<dbReference type="InterPro" id="IPR035680">
    <property type="entry name" value="Clx_II_MBL"/>
</dbReference>
<gene>
    <name evidence="11" type="ORF">WJX74_003157</name>
</gene>
<evidence type="ECO:0000256" key="9">
    <source>
        <dbReference type="ARBA" id="ARBA00031044"/>
    </source>
</evidence>
<dbReference type="EC" id="3.1.2.6" evidence="5"/>
<name>A0AAW1S1L1_9CHLO</name>
<accession>A0AAW1S1L1</accession>